<comment type="caution">
    <text evidence="1">The sequence shown here is derived from an EMBL/GenBank/DDBJ whole genome shotgun (WGS) entry which is preliminary data.</text>
</comment>
<organism evidence="1 2">
    <name type="scientific">Caerostris extrusa</name>
    <name type="common">Bark spider</name>
    <name type="synonym">Caerostris bankana</name>
    <dbReference type="NCBI Taxonomy" id="172846"/>
    <lineage>
        <taxon>Eukaryota</taxon>
        <taxon>Metazoa</taxon>
        <taxon>Ecdysozoa</taxon>
        <taxon>Arthropoda</taxon>
        <taxon>Chelicerata</taxon>
        <taxon>Arachnida</taxon>
        <taxon>Araneae</taxon>
        <taxon>Araneomorphae</taxon>
        <taxon>Entelegynae</taxon>
        <taxon>Araneoidea</taxon>
        <taxon>Araneidae</taxon>
        <taxon>Caerostris</taxon>
    </lineage>
</organism>
<reference evidence="1 2" key="1">
    <citation type="submission" date="2021-06" db="EMBL/GenBank/DDBJ databases">
        <title>Caerostris extrusa draft genome.</title>
        <authorList>
            <person name="Kono N."/>
            <person name="Arakawa K."/>
        </authorList>
    </citation>
    <scope>NUCLEOTIDE SEQUENCE [LARGE SCALE GENOMIC DNA]</scope>
</reference>
<name>A0AAV4PBM7_CAEEX</name>
<evidence type="ECO:0000313" key="2">
    <source>
        <dbReference type="Proteomes" id="UP001054945"/>
    </source>
</evidence>
<evidence type="ECO:0000313" key="1">
    <source>
        <dbReference type="EMBL" id="GIX93299.1"/>
    </source>
</evidence>
<dbReference type="EMBL" id="BPLR01004231">
    <property type="protein sequence ID" value="GIX93299.1"/>
    <property type="molecule type" value="Genomic_DNA"/>
</dbReference>
<dbReference type="Proteomes" id="UP001054945">
    <property type="component" value="Unassembled WGS sequence"/>
</dbReference>
<accession>A0AAV4PBM7</accession>
<sequence length="101" mass="11723">MKNPDKAIVPFCISFFLIKRPLMALLTHAVRGRTLLSAVAGLPCDKTRGCLQHSQSVTSHAIRKYFVDIDWDWRRMVDECIPLVQDLNFVNEVEFIRLRFC</sequence>
<dbReference type="AlphaFoldDB" id="A0AAV4PBM7"/>
<keyword evidence="2" id="KW-1185">Reference proteome</keyword>
<protein>
    <submittedName>
        <fullName evidence="1">Uncharacterized protein</fullName>
    </submittedName>
</protein>
<gene>
    <name evidence="1" type="ORF">CEXT_73861</name>
</gene>
<proteinExistence type="predicted"/>